<evidence type="ECO:0000313" key="3">
    <source>
        <dbReference type="Proteomes" id="UP000824176"/>
    </source>
</evidence>
<sequence length="119" mass="14502">MRKKEMNYFAELSDNEQSNLLHDALIKCKKNKKKLNGNNLLNELKRSIQRYERENKSRQQVRDYDYINKISKDIKYKNKKVPKKQLIVFEYYDLLIQLEKSEQTLSYAELAKIIRKERK</sequence>
<feature type="coiled-coil region" evidence="1">
    <location>
        <begin position="34"/>
        <end position="61"/>
    </location>
</feature>
<evidence type="ECO:0000313" key="2">
    <source>
        <dbReference type="EMBL" id="HIZ88872.1"/>
    </source>
</evidence>
<gene>
    <name evidence="2" type="ORF">H9804_02915</name>
</gene>
<organism evidence="2 3">
    <name type="scientific">Candidatus Mucispirillum faecigallinarum</name>
    <dbReference type="NCBI Taxonomy" id="2838699"/>
    <lineage>
        <taxon>Bacteria</taxon>
        <taxon>Pseudomonadati</taxon>
        <taxon>Deferribacterota</taxon>
        <taxon>Deferribacteres</taxon>
        <taxon>Deferribacterales</taxon>
        <taxon>Mucispirillaceae</taxon>
        <taxon>Mucispirillum</taxon>
    </lineage>
</organism>
<keyword evidence="1" id="KW-0175">Coiled coil</keyword>
<dbReference type="Proteomes" id="UP000824176">
    <property type="component" value="Unassembled WGS sequence"/>
</dbReference>
<dbReference type="AlphaFoldDB" id="A0A9D2GRX8"/>
<accession>A0A9D2GRX8</accession>
<reference evidence="2" key="1">
    <citation type="journal article" date="2021" name="PeerJ">
        <title>Extensive microbial diversity within the chicken gut microbiome revealed by metagenomics and culture.</title>
        <authorList>
            <person name="Gilroy R."/>
            <person name="Ravi A."/>
            <person name="Getino M."/>
            <person name="Pursley I."/>
            <person name="Horton D.L."/>
            <person name="Alikhan N.F."/>
            <person name="Baker D."/>
            <person name="Gharbi K."/>
            <person name="Hall N."/>
            <person name="Watson M."/>
            <person name="Adriaenssens E.M."/>
            <person name="Foster-Nyarko E."/>
            <person name="Jarju S."/>
            <person name="Secka A."/>
            <person name="Antonio M."/>
            <person name="Oren A."/>
            <person name="Chaudhuri R.R."/>
            <person name="La Ragione R."/>
            <person name="Hildebrand F."/>
            <person name="Pallen M.J."/>
        </authorList>
    </citation>
    <scope>NUCLEOTIDE SEQUENCE</scope>
    <source>
        <strain evidence="2">ChiW4-1371</strain>
    </source>
</reference>
<evidence type="ECO:0000256" key="1">
    <source>
        <dbReference type="SAM" id="Coils"/>
    </source>
</evidence>
<protein>
    <submittedName>
        <fullName evidence="2">Uncharacterized protein</fullName>
    </submittedName>
</protein>
<reference evidence="2" key="2">
    <citation type="submission" date="2021-04" db="EMBL/GenBank/DDBJ databases">
        <authorList>
            <person name="Gilroy R."/>
        </authorList>
    </citation>
    <scope>NUCLEOTIDE SEQUENCE</scope>
    <source>
        <strain evidence="2">ChiW4-1371</strain>
    </source>
</reference>
<name>A0A9D2GRX8_9BACT</name>
<proteinExistence type="predicted"/>
<dbReference type="EMBL" id="DXAQ01000040">
    <property type="protein sequence ID" value="HIZ88872.1"/>
    <property type="molecule type" value="Genomic_DNA"/>
</dbReference>
<comment type="caution">
    <text evidence="2">The sequence shown here is derived from an EMBL/GenBank/DDBJ whole genome shotgun (WGS) entry which is preliminary data.</text>
</comment>